<organism evidence="2 3">
    <name type="scientific">Limosilactobacillus mucosae</name>
    <name type="common">Lactobacillus mucosae</name>
    <dbReference type="NCBI Taxonomy" id="97478"/>
    <lineage>
        <taxon>Bacteria</taxon>
        <taxon>Bacillati</taxon>
        <taxon>Bacillota</taxon>
        <taxon>Bacilli</taxon>
        <taxon>Lactobacillales</taxon>
        <taxon>Lactobacillaceae</taxon>
        <taxon>Limosilactobacillus</taxon>
    </lineage>
</organism>
<feature type="transmembrane region" description="Helical" evidence="1">
    <location>
        <begin position="92"/>
        <end position="113"/>
    </location>
</feature>
<feature type="transmembrane region" description="Helical" evidence="1">
    <location>
        <begin position="167"/>
        <end position="186"/>
    </location>
</feature>
<evidence type="ECO:0000313" key="2">
    <source>
        <dbReference type="EMBL" id="MDC2828960.1"/>
    </source>
</evidence>
<evidence type="ECO:0000313" key="3">
    <source>
        <dbReference type="Proteomes" id="UP001220670"/>
    </source>
</evidence>
<comment type="caution">
    <text evidence="2">The sequence shown here is derived from an EMBL/GenBank/DDBJ whole genome shotgun (WGS) entry which is preliminary data.</text>
</comment>
<gene>
    <name evidence="2" type="ORF">PO250_01240</name>
</gene>
<protein>
    <submittedName>
        <fullName evidence="2">Uncharacterized protein</fullName>
    </submittedName>
</protein>
<name>A0AAJ1HUY8_LIMMU</name>
<accession>A0AAJ1HUY8</accession>
<feature type="transmembrane region" description="Helical" evidence="1">
    <location>
        <begin position="125"/>
        <end position="146"/>
    </location>
</feature>
<keyword evidence="1" id="KW-1133">Transmembrane helix</keyword>
<feature type="transmembrane region" description="Helical" evidence="1">
    <location>
        <begin position="59"/>
        <end position="80"/>
    </location>
</feature>
<dbReference type="RefSeq" id="WP_272225688.1">
    <property type="nucleotide sequence ID" value="NZ_JAQONE010000003.1"/>
</dbReference>
<keyword evidence="1" id="KW-0472">Membrane</keyword>
<dbReference type="Proteomes" id="UP001220670">
    <property type="component" value="Unassembled WGS sequence"/>
</dbReference>
<evidence type="ECO:0000256" key="1">
    <source>
        <dbReference type="SAM" id="Phobius"/>
    </source>
</evidence>
<keyword evidence="1" id="KW-0812">Transmembrane</keyword>
<sequence>MQLFEPILLDVANKEFQDQLNRIPDTQTDTAKAVKNTGQLIGITPNHAFFQTLNHLNRIATILGILAILIGIFLMVRSNIGNNGKSRRSSAAWIFGGALSILLIRILPILAISMGQLDHGRLLSFVFTLTAQSVFFVGSILMYMFASQWLQLYEFSSQQSLLRRSEKAYKSMTLVMIIGSFLYVIMEVLSL</sequence>
<reference evidence="2" key="1">
    <citation type="submission" date="2023-01" db="EMBL/GenBank/DDBJ databases">
        <title>Genome analysis of 13 Lactobacillus isolated from gut of wild boar.</title>
        <authorList>
            <person name="Papp P."/>
            <person name="Libisch B."/>
            <person name="Nagy T."/>
            <person name="Olasz F."/>
        </authorList>
    </citation>
    <scope>NUCLEOTIDE SEQUENCE</scope>
    <source>
        <strain evidence="2">F146</strain>
    </source>
</reference>
<dbReference type="EMBL" id="JAQONE010000003">
    <property type="protein sequence ID" value="MDC2828960.1"/>
    <property type="molecule type" value="Genomic_DNA"/>
</dbReference>
<proteinExistence type="predicted"/>
<dbReference type="AlphaFoldDB" id="A0AAJ1HUY8"/>